<evidence type="ECO:0000256" key="2">
    <source>
        <dbReference type="ARBA" id="ARBA00022723"/>
    </source>
</evidence>
<dbReference type="PANTHER" id="PTHR11668">
    <property type="entry name" value="SERINE/THREONINE PROTEIN PHOSPHATASE"/>
    <property type="match status" value="1"/>
</dbReference>
<dbReference type="OMA" id="RQDICTI"/>
<dbReference type="PANTHER" id="PTHR11668:SF300">
    <property type="entry name" value="SERINE_THREONINE-PROTEIN PHOSPHATASE"/>
    <property type="match status" value="1"/>
</dbReference>
<dbReference type="GO" id="GO:0004722">
    <property type="term" value="F:protein serine/threonine phosphatase activity"/>
    <property type="evidence" value="ECO:0007669"/>
    <property type="project" value="UniProtKB-EC"/>
</dbReference>
<dbReference type="VEuPathDB" id="AmoebaDB:KM1_232860"/>
<sequence length="302" mass="35104">MNILQSKKHQSLLELLLKFNTKKKRIKVNYSLEEIIEICQKTTNIFLKEPNILKLKSPIIVVGDIHGNFNDLIKIFESYGYPPTVKYLFLGDYIDRGKNSVEVIVLLFILKINYPNSIYLLRGNHEDEQVCICYGFFDECKKFTTKQKLVFNTFTKTFDCLPIAAIIEEKAFCIHGGISPQLNSLDTIINLQRPMKIQPNSLINDLLWSDPFITECNGWETNPRGRGYLYGKDKVEEFLSKYNYDIIIRGHQIFENGYKYLFNNHLLSLFSCSNPFSTSNNSFAILLFDSKLNKNIKTFKIE</sequence>
<dbReference type="FunFam" id="3.60.21.10:FF:000107">
    <property type="entry name" value="Serine/threonine-protein phosphatase"/>
    <property type="match status" value="1"/>
</dbReference>
<evidence type="ECO:0000313" key="10">
    <source>
        <dbReference type="EMBL" id="GAT94826.1"/>
    </source>
</evidence>
<evidence type="ECO:0000256" key="6">
    <source>
        <dbReference type="ARBA" id="ARBA00047761"/>
    </source>
</evidence>
<organism evidence="10 11">
    <name type="scientific">Entamoeba histolytica</name>
    <dbReference type="NCBI Taxonomy" id="5759"/>
    <lineage>
        <taxon>Eukaryota</taxon>
        <taxon>Amoebozoa</taxon>
        <taxon>Evosea</taxon>
        <taxon>Archamoebae</taxon>
        <taxon>Mastigamoebida</taxon>
        <taxon>Entamoebidae</taxon>
        <taxon>Entamoeba</taxon>
    </lineage>
</organism>
<dbReference type="VEuPathDB" id="AmoebaDB:EHI8A_161040"/>
<keyword evidence="3 8" id="KW-0378">Hydrolase</keyword>
<keyword evidence="4" id="KW-0904">Protein phosphatase</keyword>
<dbReference type="GO" id="GO:0046872">
    <property type="term" value="F:metal ion binding"/>
    <property type="evidence" value="ECO:0007669"/>
    <property type="project" value="UniProtKB-KW"/>
</dbReference>
<gene>
    <name evidence="10" type="ORF">CL6EHI_015340</name>
</gene>
<dbReference type="Gene3D" id="3.60.21.10">
    <property type="match status" value="1"/>
</dbReference>
<dbReference type="InterPro" id="IPR050341">
    <property type="entry name" value="PP1_catalytic_subunit"/>
</dbReference>
<evidence type="ECO:0000256" key="5">
    <source>
        <dbReference type="ARBA" id="ARBA00023211"/>
    </source>
</evidence>
<evidence type="ECO:0000259" key="9">
    <source>
        <dbReference type="PROSITE" id="PS00125"/>
    </source>
</evidence>
<dbReference type="VEuPathDB" id="AmoebaDB:EHI5A_153840"/>
<dbReference type="AlphaFoldDB" id="A0A5K1VHG9"/>
<comment type="cofactor">
    <cofactor evidence="1">
        <name>Mn(2+)</name>
        <dbReference type="ChEBI" id="CHEBI:29035"/>
    </cofactor>
</comment>
<comment type="caution">
    <text evidence="10">The sequence shown here is derived from an EMBL/GenBank/DDBJ whole genome shotgun (WGS) entry which is preliminary data.</text>
</comment>
<evidence type="ECO:0000256" key="7">
    <source>
        <dbReference type="ARBA" id="ARBA00048336"/>
    </source>
</evidence>
<dbReference type="PRINTS" id="PR00114">
    <property type="entry name" value="STPHPHTASE"/>
</dbReference>
<evidence type="ECO:0000256" key="8">
    <source>
        <dbReference type="RuleBase" id="RU004273"/>
    </source>
</evidence>
<dbReference type="VEuPathDB" id="AmoebaDB:EHI7A_143540"/>
<dbReference type="InterPro" id="IPR006186">
    <property type="entry name" value="Ser/Thr-sp_prot-phosphatase"/>
</dbReference>
<dbReference type="InterPro" id="IPR029052">
    <property type="entry name" value="Metallo-depent_PP-like"/>
</dbReference>
<dbReference type="EC" id="3.1.3.16" evidence="8"/>
<proteinExistence type="inferred from homology"/>
<dbReference type="EMBL" id="BDEQ01000001">
    <property type="protein sequence ID" value="GAT94826.1"/>
    <property type="molecule type" value="Genomic_DNA"/>
</dbReference>
<comment type="similarity">
    <text evidence="8">Belongs to the PPP phosphatase family.</text>
</comment>
<feature type="domain" description="Serine/threonine specific protein phosphatases" evidence="9">
    <location>
        <begin position="121"/>
        <end position="126"/>
    </location>
</feature>
<dbReference type="PROSITE" id="PS00125">
    <property type="entry name" value="SER_THR_PHOSPHATASE"/>
    <property type="match status" value="1"/>
</dbReference>
<dbReference type="GO" id="GO:0005634">
    <property type="term" value="C:nucleus"/>
    <property type="evidence" value="ECO:0007669"/>
    <property type="project" value="TreeGrafter"/>
</dbReference>
<reference evidence="10 11" key="1">
    <citation type="submission" date="2016-05" db="EMBL/GenBank/DDBJ databases">
        <title>First whole genome sequencing of Entamoeba histolytica HM1:IMSS-clone-6.</title>
        <authorList>
            <person name="Mukherjee Avik.K."/>
            <person name="Izumyama S."/>
            <person name="Nakada-Tsukui K."/>
            <person name="Nozaki T."/>
        </authorList>
    </citation>
    <scope>NUCLEOTIDE SEQUENCE [LARGE SCALE GENOMIC DNA]</scope>
    <source>
        <strain evidence="10 11">HM1:IMSS clone 6</strain>
    </source>
</reference>
<accession>A0A5K1VHG9</accession>
<name>A0A5K1VHG9_ENTHI</name>
<evidence type="ECO:0000256" key="1">
    <source>
        <dbReference type="ARBA" id="ARBA00001936"/>
    </source>
</evidence>
<evidence type="ECO:0000313" key="11">
    <source>
        <dbReference type="Proteomes" id="UP000078387"/>
    </source>
</evidence>
<evidence type="ECO:0000256" key="4">
    <source>
        <dbReference type="ARBA" id="ARBA00022912"/>
    </source>
</evidence>
<evidence type="ECO:0000256" key="3">
    <source>
        <dbReference type="ARBA" id="ARBA00022801"/>
    </source>
</evidence>
<dbReference type="InterPro" id="IPR004843">
    <property type="entry name" value="Calcineurin-like_PHP"/>
</dbReference>
<comment type="catalytic activity">
    <reaction evidence="7 8">
        <text>O-phospho-L-threonyl-[protein] + H2O = L-threonyl-[protein] + phosphate</text>
        <dbReference type="Rhea" id="RHEA:47004"/>
        <dbReference type="Rhea" id="RHEA-COMP:11060"/>
        <dbReference type="Rhea" id="RHEA-COMP:11605"/>
        <dbReference type="ChEBI" id="CHEBI:15377"/>
        <dbReference type="ChEBI" id="CHEBI:30013"/>
        <dbReference type="ChEBI" id="CHEBI:43474"/>
        <dbReference type="ChEBI" id="CHEBI:61977"/>
        <dbReference type="EC" id="3.1.3.16"/>
    </reaction>
</comment>
<dbReference type="SUPFAM" id="SSF56300">
    <property type="entry name" value="Metallo-dependent phosphatases"/>
    <property type="match status" value="1"/>
</dbReference>
<keyword evidence="5" id="KW-0464">Manganese</keyword>
<dbReference type="GO" id="GO:0005737">
    <property type="term" value="C:cytoplasm"/>
    <property type="evidence" value="ECO:0007669"/>
    <property type="project" value="TreeGrafter"/>
</dbReference>
<protein>
    <recommendedName>
        <fullName evidence="8">Serine/threonine-protein phosphatase</fullName>
        <ecNumber evidence="8">3.1.3.16</ecNumber>
    </recommendedName>
</protein>
<dbReference type="SMART" id="SM00156">
    <property type="entry name" value="PP2Ac"/>
    <property type="match status" value="1"/>
</dbReference>
<keyword evidence="2" id="KW-0479">Metal-binding</keyword>
<dbReference type="Pfam" id="PF00149">
    <property type="entry name" value="Metallophos"/>
    <property type="match status" value="1"/>
</dbReference>
<dbReference type="VEuPathDB" id="AmoebaDB:EHI_015340"/>
<comment type="catalytic activity">
    <reaction evidence="6">
        <text>O-phospho-L-seryl-[protein] + H2O = L-seryl-[protein] + phosphate</text>
        <dbReference type="Rhea" id="RHEA:20629"/>
        <dbReference type="Rhea" id="RHEA-COMP:9863"/>
        <dbReference type="Rhea" id="RHEA-COMP:11604"/>
        <dbReference type="ChEBI" id="CHEBI:15377"/>
        <dbReference type="ChEBI" id="CHEBI:29999"/>
        <dbReference type="ChEBI" id="CHEBI:43474"/>
        <dbReference type="ChEBI" id="CHEBI:83421"/>
        <dbReference type="EC" id="3.1.3.16"/>
    </reaction>
</comment>
<dbReference type="Proteomes" id="UP000078387">
    <property type="component" value="Unassembled WGS sequence"/>
</dbReference>